<feature type="transmembrane region" description="Helical" evidence="1">
    <location>
        <begin position="200"/>
        <end position="220"/>
    </location>
</feature>
<evidence type="ECO:0000256" key="1">
    <source>
        <dbReference type="SAM" id="Phobius"/>
    </source>
</evidence>
<keyword evidence="2" id="KW-0732">Signal</keyword>
<evidence type="ECO:0000256" key="2">
    <source>
        <dbReference type="SAM" id="SignalP"/>
    </source>
</evidence>
<feature type="transmembrane region" description="Helical" evidence="1">
    <location>
        <begin position="152"/>
        <end position="179"/>
    </location>
</feature>
<proteinExistence type="predicted"/>
<reference evidence="3" key="1">
    <citation type="journal article" date="2020" name="Stud. Mycol.">
        <title>101 Dothideomycetes genomes: a test case for predicting lifestyles and emergence of pathogens.</title>
        <authorList>
            <person name="Haridas S."/>
            <person name="Albert R."/>
            <person name="Binder M."/>
            <person name="Bloem J."/>
            <person name="Labutti K."/>
            <person name="Salamov A."/>
            <person name="Andreopoulos B."/>
            <person name="Baker S."/>
            <person name="Barry K."/>
            <person name="Bills G."/>
            <person name="Bluhm B."/>
            <person name="Cannon C."/>
            <person name="Castanera R."/>
            <person name="Culley D."/>
            <person name="Daum C."/>
            <person name="Ezra D."/>
            <person name="Gonzalez J."/>
            <person name="Henrissat B."/>
            <person name="Kuo A."/>
            <person name="Liang C."/>
            <person name="Lipzen A."/>
            <person name="Lutzoni F."/>
            <person name="Magnuson J."/>
            <person name="Mondo S."/>
            <person name="Nolan M."/>
            <person name="Ohm R."/>
            <person name="Pangilinan J."/>
            <person name="Park H.-J."/>
            <person name="Ramirez L."/>
            <person name="Alfaro M."/>
            <person name="Sun H."/>
            <person name="Tritt A."/>
            <person name="Yoshinaga Y."/>
            <person name="Zwiers L.-H."/>
            <person name="Turgeon B."/>
            <person name="Goodwin S."/>
            <person name="Spatafora J."/>
            <person name="Crous P."/>
            <person name="Grigoriev I."/>
        </authorList>
    </citation>
    <scope>NUCLEOTIDE SEQUENCE</scope>
    <source>
        <strain evidence="3">CBS 113979</strain>
    </source>
</reference>
<keyword evidence="1" id="KW-0812">Transmembrane</keyword>
<protein>
    <recommendedName>
        <fullName evidence="5">MARVEL domain-containing protein</fullName>
    </recommendedName>
</protein>
<feature type="chain" id="PRO_5026013010" description="MARVEL domain-containing protein" evidence="2">
    <location>
        <begin position="18"/>
        <end position="254"/>
    </location>
</feature>
<dbReference type="Proteomes" id="UP000800041">
    <property type="component" value="Unassembled WGS sequence"/>
</dbReference>
<organism evidence="3 4">
    <name type="scientific">Aulographum hederae CBS 113979</name>
    <dbReference type="NCBI Taxonomy" id="1176131"/>
    <lineage>
        <taxon>Eukaryota</taxon>
        <taxon>Fungi</taxon>
        <taxon>Dikarya</taxon>
        <taxon>Ascomycota</taxon>
        <taxon>Pezizomycotina</taxon>
        <taxon>Dothideomycetes</taxon>
        <taxon>Pleosporomycetidae</taxon>
        <taxon>Aulographales</taxon>
        <taxon>Aulographaceae</taxon>
    </lineage>
</organism>
<sequence>MIVIILSALLLASQTSASTAGTRDTYFLSLQASSNPIAGSGSKDLELRIGLFGICIRDHIRLFSCTTSSTVPLMAVQTMANALTNFLFTLAKDLQGQLLSGILVLSFSLFTLCSLTYLIAILPFELVSLFCCGRCFNNNNLTNPLIYFSERVGWLAVVLGFAGVVGVECTLSAAEALAGGVGGGGSSVERAGTRVAIQRGGTAMAVLWAAWILMLAWMAWVRGVVWWKGRNLERGYGQGERHGSGRGREDGIEM</sequence>
<evidence type="ECO:0000313" key="4">
    <source>
        <dbReference type="Proteomes" id="UP000800041"/>
    </source>
</evidence>
<keyword evidence="1" id="KW-0472">Membrane</keyword>
<gene>
    <name evidence="3" type="ORF">K402DRAFT_397871</name>
</gene>
<feature type="signal peptide" evidence="2">
    <location>
        <begin position="1"/>
        <end position="17"/>
    </location>
</feature>
<accession>A0A6G1GMT8</accession>
<evidence type="ECO:0000313" key="3">
    <source>
        <dbReference type="EMBL" id="KAF1982134.1"/>
    </source>
</evidence>
<name>A0A6G1GMT8_9PEZI</name>
<feature type="transmembrane region" description="Helical" evidence="1">
    <location>
        <begin position="98"/>
        <end position="120"/>
    </location>
</feature>
<evidence type="ECO:0008006" key="5">
    <source>
        <dbReference type="Google" id="ProtNLM"/>
    </source>
</evidence>
<keyword evidence="1" id="KW-1133">Transmembrane helix</keyword>
<dbReference type="EMBL" id="ML977188">
    <property type="protein sequence ID" value="KAF1982134.1"/>
    <property type="molecule type" value="Genomic_DNA"/>
</dbReference>
<dbReference type="AlphaFoldDB" id="A0A6G1GMT8"/>
<keyword evidence="4" id="KW-1185">Reference proteome</keyword>